<keyword evidence="3" id="KW-0808">Transferase</keyword>
<evidence type="ECO:0000259" key="2">
    <source>
        <dbReference type="Pfam" id="PF01636"/>
    </source>
</evidence>
<dbReference type="Pfam" id="PF01636">
    <property type="entry name" value="APH"/>
    <property type="match status" value="1"/>
</dbReference>
<dbReference type="PANTHER" id="PTHR21064">
    <property type="entry name" value="AMINOGLYCOSIDE PHOSPHOTRANSFERASE DOMAIN-CONTAINING PROTEIN-RELATED"/>
    <property type="match status" value="1"/>
</dbReference>
<sequence length="335" mass="39127">MLQLKYLFDNADLAKMILKNWEFDEASIDLLRYYRISSNAVYPFRSKGSARLLRFAPKSEKRKDQILAELEFTAYLRSRNYAALESVPSLEGMELIETGTPWGEYYASVFRRVSGEQLDKTDLGDAVIRSYGQALGRLHRLSSEYSPAHHVRWSYSDALCWMQEVLLGFPEETVALEEIHLLKQYFSTVPVTRHNFGLIHYDFEFDNVFYDPEKGACNVIDFDDSMYHWYAMDLEQAFDCIREHFSDERFPSKKQCFMDGYLAEYEVMDDYETILPACGRFANLYGYVRILRSASEIWANEPEWLRELRVKLAVGLQVRSSGFGMKLAGETRDWT</sequence>
<accession>A0A3D9I999</accession>
<proteinExistence type="inferred from homology"/>
<feature type="domain" description="Aminoglycoside phosphotransferase" evidence="2">
    <location>
        <begin position="38"/>
        <end position="266"/>
    </location>
</feature>
<dbReference type="InterPro" id="IPR050249">
    <property type="entry name" value="Pseudomonas-type_ThrB"/>
</dbReference>
<keyword evidence="4" id="KW-1185">Reference proteome</keyword>
<dbReference type="RefSeq" id="WP_115993780.1">
    <property type="nucleotide sequence ID" value="NZ_QRDY01000009.1"/>
</dbReference>
<evidence type="ECO:0000256" key="1">
    <source>
        <dbReference type="ARBA" id="ARBA00038240"/>
    </source>
</evidence>
<comment type="caution">
    <text evidence="3">The sequence shown here is derived from an EMBL/GenBank/DDBJ whole genome shotgun (WGS) entry which is preliminary data.</text>
</comment>
<name>A0A3D9I999_9BACL</name>
<dbReference type="GO" id="GO:0019202">
    <property type="term" value="F:amino acid kinase activity"/>
    <property type="evidence" value="ECO:0007669"/>
    <property type="project" value="TreeGrafter"/>
</dbReference>
<organism evidence="3 4">
    <name type="scientific">Cohnella lupini</name>
    <dbReference type="NCBI Taxonomy" id="1294267"/>
    <lineage>
        <taxon>Bacteria</taxon>
        <taxon>Bacillati</taxon>
        <taxon>Bacillota</taxon>
        <taxon>Bacilli</taxon>
        <taxon>Bacillales</taxon>
        <taxon>Paenibacillaceae</taxon>
        <taxon>Cohnella</taxon>
    </lineage>
</organism>
<comment type="similarity">
    <text evidence="1">Belongs to the pseudomonas-type ThrB family.</text>
</comment>
<dbReference type="SUPFAM" id="SSF56112">
    <property type="entry name" value="Protein kinase-like (PK-like)"/>
    <property type="match status" value="1"/>
</dbReference>
<dbReference type="InterPro" id="IPR002575">
    <property type="entry name" value="Aminoglycoside_PTrfase"/>
</dbReference>
<dbReference type="Gene3D" id="3.90.1200.10">
    <property type="match status" value="1"/>
</dbReference>
<protein>
    <submittedName>
        <fullName evidence="3">Ser/Thr protein kinase RdoA (MazF antagonist)</fullName>
    </submittedName>
</protein>
<dbReference type="AlphaFoldDB" id="A0A3D9I999"/>
<evidence type="ECO:0000313" key="3">
    <source>
        <dbReference type="EMBL" id="RED58119.1"/>
    </source>
</evidence>
<dbReference type="Proteomes" id="UP000256869">
    <property type="component" value="Unassembled WGS sequence"/>
</dbReference>
<keyword evidence="3" id="KW-0418">Kinase</keyword>
<dbReference type="PANTHER" id="PTHR21064:SF6">
    <property type="entry name" value="AMINOGLYCOSIDE PHOSPHOTRANSFERASE DOMAIN-CONTAINING PROTEIN"/>
    <property type="match status" value="1"/>
</dbReference>
<dbReference type="EMBL" id="QRDY01000009">
    <property type="protein sequence ID" value="RED58119.1"/>
    <property type="molecule type" value="Genomic_DNA"/>
</dbReference>
<dbReference type="OrthoDB" id="4030632at2"/>
<evidence type="ECO:0000313" key="4">
    <source>
        <dbReference type="Proteomes" id="UP000256869"/>
    </source>
</evidence>
<gene>
    <name evidence="3" type="ORF">DFP95_109156</name>
</gene>
<reference evidence="3 4" key="1">
    <citation type="submission" date="2018-07" db="EMBL/GenBank/DDBJ databases">
        <title>Genomic Encyclopedia of Type Strains, Phase III (KMG-III): the genomes of soil and plant-associated and newly described type strains.</title>
        <authorList>
            <person name="Whitman W."/>
        </authorList>
    </citation>
    <scope>NUCLEOTIDE SEQUENCE [LARGE SCALE GENOMIC DNA]</scope>
    <source>
        <strain evidence="3 4">CECT 8236</strain>
    </source>
</reference>
<dbReference type="InterPro" id="IPR011009">
    <property type="entry name" value="Kinase-like_dom_sf"/>
</dbReference>